<comment type="caution">
    <text evidence="3">The sequence shown here is derived from an EMBL/GenBank/DDBJ whole genome shotgun (WGS) entry which is preliminary data.</text>
</comment>
<evidence type="ECO:0000256" key="1">
    <source>
        <dbReference type="SAM" id="Phobius"/>
    </source>
</evidence>
<reference evidence="3" key="1">
    <citation type="submission" date="2020-11" db="EMBL/GenBank/DDBJ databases">
        <authorList>
            <consortium name="DOE Joint Genome Institute"/>
            <person name="Ahrendt S."/>
            <person name="Riley R."/>
            <person name="Andreopoulos W."/>
            <person name="Labutti K."/>
            <person name="Pangilinan J."/>
            <person name="Ruiz-Duenas F.J."/>
            <person name="Barrasa J.M."/>
            <person name="Sanchez-Garcia M."/>
            <person name="Camarero S."/>
            <person name="Miyauchi S."/>
            <person name="Serrano A."/>
            <person name="Linde D."/>
            <person name="Babiker R."/>
            <person name="Drula E."/>
            <person name="Ayuso-Fernandez I."/>
            <person name="Pacheco R."/>
            <person name="Padilla G."/>
            <person name="Ferreira P."/>
            <person name="Barriuso J."/>
            <person name="Kellner H."/>
            <person name="Castanera R."/>
            <person name="Alfaro M."/>
            <person name="Ramirez L."/>
            <person name="Pisabarro A.G."/>
            <person name="Kuo A."/>
            <person name="Tritt A."/>
            <person name="Lipzen A."/>
            <person name="He G."/>
            <person name="Yan M."/>
            <person name="Ng V."/>
            <person name="Cullen D."/>
            <person name="Martin F."/>
            <person name="Rosso M.-N."/>
            <person name="Henrissat B."/>
            <person name="Hibbett D."/>
            <person name="Martinez A.T."/>
            <person name="Grigoriev I.V."/>
        </authorList>
    </citation>
    <scope>NUCLEOTIDE SEQUENCE</scope>
    <source>
        <strain evidence="3">ATCC 90797</strain>
    </source>
</reference>
<dbReference type="PANTHER" id="PTHR40465">
    <property type="entry name" value="CHROMOSOME 1, WHOLE GENOME SHOTGUN SEQUENCE"/>
    <property type="match status" value="1"/>
</dbReference>
<sequence>MSTWAVNEGILFAGLLVAAVLFGITAIQASTFLLVHRKDPVGHKAVVLLLMVLDLAHLAFLANSFFNYVVLQPRDGDGPRLIWSCKSFFALQTLTIGIVHCMYALRVWKLSKREHLLVKTVPFLLAILIGVSFALGAVASSKLSSWASIKVGFKRIARWNRLNLGLSFAVDLCVAIILAASLHRRTSVSWTTSSNILFVAYAMNTGMIPVFLSAAAFIAVSIEPASFLFLAFRVVLMTVHVNSLIGMFNARFYFNANKRPSTTVVLQAHEASININKMGEVRALPRSAPGGGRPTINDAGLPLFSRDSLDTEASHPSVVEVNVTTTQDRNVSYHVGSM</sequence>
<gene>
    <name evidence="3" type="ORF">BDN71DRAFT_1441796</name>
</gene>
<evidence type="ECO:0000313" key="3">
    <source>
        <dbReference type="EMBL" id="KAF9499641.1"/>
    </source>
</evidence>
<dbReference type="Pfam" id="PF20152">
    <property type="entry name" value="DUF6534"/>
    <property type="match status" value="1"/>
</dbReference>
<dbReference type="EMBL" id="MU154531">
    <property type="protein sequence ID" value="KAF9499641.1"/>
    <property type="molecule type" value="Genomic_DNA"/>
</dbReference>
<dbReference type="OrthoDB" id="2971181at2759"/>
<feature type="transmembrane region" description="Helical" evidence="1">
    <location>
        <begin position="226"/>
        <end position="250"/>
    </location>
</feature>
<dbReference type="AlphaFoldDB" id="A0A9P6DAT5"/>
<feature type="transmembrane region" description="Helical" evidence="1">
    <location>
        <begin position="195"/>
        <end position="220"/>
    </location>
</feature>
<feature type="transmembrane region" description="Helical" evidence="1">
    <location>
        <begin position="81"/>
        <end position="105"/>
    </location>
</feature>
<keyword evidence="4" id="KW-1185">Reference proteome</keyword>
<evidence type="ECO:0000259" key="2">
    <source>
        <dbReference type="Pfam" id="PF20152"/>
    </source>
</evidence>
<keyword evidence="1" id="KW-0812">Transmembrane</keyword>
<feature type="transmembrane region" description="Helical" evidence="1">
    <location>
        <begin position="159"/>
        <end position="183"/>
    </location>
</feature>
<keyword evidence="1" id="KW-0472">Membrane</keyword>
<proteinExistence type="predicted"/>
<evidence type="ECO:0000313" key="4">
    <source>
        <dbReference type="Proteomes" id="UP000807025"/>
    </source>
</evidence>
<name>A0A9P6DAT5_PLEER</name>
<dbReference type="PANTHER" id="PTHR40465:SF1">
    <property type="entry name" value="DUF6534 DOMAIN-CONTAINING PROTEIN"/>
    <property type="match status" value="1"/>
</dbReference>
<dbReference type="InterPro" id="IPR045339">
    <property type="entry name" value="DUF6534"/>
</dbReference>
<accession>A0A9P6DAT5</accession>
<feature type="domain" description="DUF6534" evidence="2">
    <location>
        <begin position="167"/>
        <end position="252"/>
    </location>
</feature>
<organism evidence="3 4">
    <name type="scientific">Pleurotus eryngii</name>
    <name type="common">Boletus of the steppes</name>
    <dbReference type="NCBI Taxonomy" id="5323"/>
    <lineage>
        <taxon>Eukaryota</taxon>
        <taxon>Fungi</taxon>
        <taxon>Dikarya</taxon>
        <taxon>Basidiomycota</taxon>
        <taxon>Agaricomycotina</taxon>
        <taxon>Agaricomycetes</taxon>
        <taxon>Agaricomycetidae</taxon>
        <taxon>Agaricales</taxon>
        <taxon>Pleurotineae</taxon>
        <taxon>Pleurotaceae</taxon>
        <taxon>Pleurotus</taxon>
    </lineage>
</organism>
<protein>
    <recommendedName>
        <fullName evidence="2">DUF6534 domain-containing protein</fullName>
    </recommendedName>
</protein>
<feature type="transmembrane region" description="Helical" evidence="1">
    <location>
        <begin position="117"/>
        <end position="139"/>
    </location>
</feature>
<feature type="transmembrane region" description="Helical" evidence="1">
    <location>
        <begin position="47"/>
        <end position="69"/>
    </location>
</feature>
<keyword evidence="1" id="KW-1133">Transmembrane helix</keyword>
<dbReference type="Proteomes" id="UP000807025">
    <property type="component" value="Unassembled WGS sequence"/>
</dbReference>
<feature type="transmembrane region" description="Helical" evidence="1">
    <location>
        <begin position="12"/>
        <end position="35"/>
    </location>
</feature>